<feature type="signal peptide" evidence="1">
    <location>
        <begin position="1"/>
        <end position="20"/>
    </location>
</feature>
<dbReference type="EMBL" id="FQVT01000016">
    <property type="protein sequence ID" value="SHG55782.1"/>
    <property type="molecule type" value="Genomic_DNA"/>
</dbReference>
<proteinExistence type="predicted"/>
<keyword evidence="3" id="KW-1185">Reference proteome</keyword>
<name>A0A1M5KSE3_SALEC</name>
<evidence type="ECO:0000256" key="1">
    <source>
        <dbReference type="SAM" id="SignalP"/>
    </source>
</evidence>
<evidence type="ECO:0000313" key="3">
    <source>
        <dbReference type="Proteomes" id="UP000183945"/>
    </source>
</evidence>
<protein>
    <recommendedName>
        <fullName evidence="4">Lipocalin-like domain-containing protein</fullName>
    </recommendedName>
</protein>
<evidence type="ECO:0008006" key="4">
    <source>
        <dbReference type="Google" id="ProtNLM"/>
    </source>
</evidence>
<dbReference type="AlphaFoldDB" id="A0A1M5KSE3"/>
<dbReference type="STRING" id="1073325.SAMN05444483_11629"/>
<dbReference type="Proteomes" id="UP000183945">
    <property type="component" value="Unassembled WGS sequence"/>
</dbReference>
<sequence length="142" mass="16066">MRTFKTLLLAISLAISFIFCVNKESQNNGEKGYTNVQLFGKWAAVSSSESSNKKGSKIESIRFVNDSIAKIQLIDSAGERIINGTWENGFEKNWKSSGLVFKSDIGITYYPNKQNKTILLLKIFEKNKKIIMSGNELQFEKE</sequence>
<organism evidence="2 3">
    <name type="scientific">Salegentibacter echinorum</name>
    <dbReference type="NCBI Taxonomy" id="1073325"/>
    <lineage>
        <taxon>Bacteria</taxon>
        <taxon>Pseudomonadati</taxon>
        <taxon>Bacteroidota</taxon>
        <taxon>Flavobacteriia</taxon>
        <taxon>Flavobacteriales</taxon>
        <taxon>Flavobacteriaceae</taxon>
        <taxon>Salegentibacter</taxon>
    </lineage>
</organism>
<feature type="chain" id="PRO_5012996966" description="Lipocalin-like domain-containing protein" evidence="1">
    <location>
        <begin position="21"/>
        <end position="142"/>
    </location>
</feature>
<gene>
    <name evidence="2" type="ORF">SAMN05444483_11629</name>
</gene>
<keyword evidence="1" id="KW-0732">Signal</keyword>
<reference evidence="3" key="1">
    <citation type="submission" date="2016-11" db="EMBL/GenBank/DDBJ databases">
        <authorList>
            <person name="Varghese N."/>
            <person name="Submissions S."/>
        </authorList>
    </citation>
    <scope>NUCLEOTIDE SEQUENCE [LARGE SCALE GENOMIC DNA]</scope>
    <source>
        <strain evidence="3">DSM 24579</strain>
    </source>
</reference>
<evidence type="ECO:0000313" key="2">
    <source>
        <dbReference type="EMBL" id="SHG55782.1"/>
    </source>
</evidence>
<accession>A0A1M5KSE3</accession>
<dbReference type="RefSeq" id="WP_072881284.1">
    <property type="nucleotide sequence ID" value="NZ_FQVT01000016.1"/>
</dbReference>